<gene>
    <name evidence="1" type="ORF">QQ020_13170</name>
</gene>
<dbReference type="RefSeq" id="WP_346758327.1">
    <property type="nucleotide sequence ID" value="NZ_JAUJEB010000001.1"/>
</dbReference>
<accession>A0ABT8L7I6</accession>
<protein>
    <recommendedName>
        <fullName evidence="3">Heme oxygenase</fullName>
    </recommendedName>
</protein>
<dbReference type="EMBL" id="JAUJEB010000001">
    <property type="protein sequence ID" value="MDN5213011.1"/>
    <property type="molecule type" value="Genomic_DNA"/>
</dbReference>
<evidence type="ECO:0000313" key="1">
    <source>
        <dbReference type="EMBL" id="MDN5213011.1"/>
    </source>
</evidence>
<sequence length="188" mass="21340">MVDQTYSFDRALALRKNLFSATKEKHRLVEEVFDLHTKLDEGKLIHLYRSLLITRSAFSIHLEHLEKTLGIKTYNSSLIRELQKDIGRQTLEKPVVNDKLNATNLSVQIGIFYVLSGSSMGAKVILKKAQGLDLGSSFNYFHELVKTSDSQMSTLKKLLNRPDIVADKVIHSAHQTFDFIYLTATSDL</sequence>
<comment type="caution">
    <text evidence="1">The sequence shown here is derived from an EMBL/GenBank/DDBJ whole genome shotgun (WGS) entry which is preliminary data.</text>
</comment>
<dbReference type="Proteomes" id="UP001172083">
    <property type="component" value="Unassembled WGS sequence"/>
</dbReference>
<evidence type="ECO:0008006" key="3">
    <source>
        <dbReference type="Google" id="ProtNLM"/>
    </source>
</evidence>
<dbReference type="InterPro" id="IPR016084">
    <property type="entry name" value="Haem_Oase-like_multi-hlx"/>
</dbReference>
<dbReference type="Gene3D" id="1.20.910.10">
    <property type="entry name" value="Heme oxygenase-like"/>
    <property type="match status" value="1"/>
</dbReference>
<proteinExistence type="predicted"/>
<organism evidence="1 2">
    <name type="scientific">Agaribacillus aureus</name>
    <dbReference type="NCBI Taxonomy" id="3051825"/>
    <lineage>
        <taxon>Bacteria</taxon>
        <taxon>Pseudomonadati</taxon>
        <taxon>Bacteroidota</taxon>
        <taxon>Cytophagia</taxon>
        <taxon>Cytophagales</taxon>
        <taxon>Splendidivirgaceae</taxon>
        <taxon>Agaribacillus</taxon>
    </lineage>
</organism>
<keyword evidence="2" id="KW-1185">Reference proteome</keyword>
<dbReference type="SUPFAM" id="SSF48613">
    <property type="entry name" value="Heme oxygenase-like"/>
    <property type="match status" value="1"/>
</dbReference>
<reference evidence="1" key="1">
    <citation type="submission" date="2023-06" db="EMBL/GenBank/DDBJ databases">
        <title>Genomic of Agaribacillus aureum.</title>
        <authorList>
            <person name="Wang G."/>
        </authorList>
    </citation>
    <scope>NUCLEOTIDE SEQUENCE</scope>
    <source>
        <strain evidence="1">BMA12</strain>
    </source>
</reference>
<name>A0ABT8L7I6_9BACT</name>
<evidence type="ECO:0000313" key="2">
    <source>
        <dbReference type="Proteomes" id="UP001172083"/>
    </source>
</evidence>